<keyword evidence="7" id="KW-1185">Reference proteome</keyword>
<dbReference type="PANTHER" id="PTHR30237">
    <property type="entry name" value="MURAMOYLTETRAPEPTIDE CARBOXYPEPTIDASE"/>
    <property type="match status" value="1"/>
</dbReference>
<protein>
    <submittedName>
        <fullName evidence="6">Microcin immunity protein</fullName>
    </submittedName>
</protein>
<dbReference type="STRING" id="862908.BMS_2821"/>
<evidence type="ECO:0000256" key="2">
    <source>
        <dbReference type="ARBA" id="ARBA00022801"/>
    </source>
</evidence>
<feature type="active site" description="Charge relay system" evidence="3">
    <location>
        <position position="242"/>
    </location>
</feature>
<evidence type="ECO:0000259" key="4">
    <source>
        <dbReference type="Pfam" id="PF02016"/>
    </source>
</evidence>
<name>E1WY41_HALMS</name>
<feature type="active site" description="Nucleophile" evidence="3">
    <location>
        <position position="116"/>
    </location>
</feature>
<feature type="domain" description="LD-carboxypeptidase C-terminal" evidence="5">
    <location>
        <begin position="213"/>
        <end position="324"/>
    </location>
</feature>
<keyword evidence="2" id="KW-0378">Hydrolase</keyword>
<dbReference type="PIRSF" id="PIRSF028757">
    <property type="entry name" value="LD-carboxypeptidase"/>
    <property type="match status" value="1"/>
</dbReference>
<dbReference type="InterPro" id="IPR040921">
    <property type="entry name" value="Peptidase_S66C"/>
</dbReference>
<dbReference type="CDD" id="cd07062">
    <property type="entry name" value="Peptidase_S66_mccF_like"/>
    <property type="match status" value="1"/>
</dbReference>
<organism evidence="6 7">
    <name type="scientific">Halobacteriovorax marinus (strain ATCC BAA-682 / DSM 15412 / SJ)</name>
    <name type="common">Bacteriovorax marinus</name>
    <dbReference type="NCBI Taxonomy" id="862908"/>
    <lineage>
        <taxon>Bacteria</taxon>
        <taxon>Pseudomonadati</taxon>
        <taxon>Bdellovibrionota</taxon>
        <taxon>Bacteriovoracia</taxon>
        <taxon>Bacteriovoracales</taxon>
        <taxon>Halobacteriovoraceae</taxon>
        <taxon>Halobacteriovorax</taxon>
    </lineage>
</organism>
<dbReference type="Gene3D" id="3.40.50.10740">
    <property type="entry name" value="Class I glutamine amidotransferase-like"/>
    <property type="match status" value="1"/>
</dbReference>
<evidence type="ECO:0000313" key="6">
    <source>
        <dbReference type="EMBL" id="CBW27596.1"/>
    </source>
</evidence>
<dbReference type="InterPro" id="IPR029062">
    <property type="entry name" value="Class_I_gatase-like"/>
</dbReference>
<dbReference type="InterPro" id="IPR027478">
    <property type="entry name" value="LdcA_N"/>
</dbReference>
<dbReference type="HOGENOM" id="CLU_034346_1_1_7"/>
<dbReference type="Pfam" id="PF02016">
    <property type="entry name" value="Peptidase_S66"/>
    <property type="match status" value="1"/>
</dbReference>
<dbReference type="SUPFAM" id="SSF52317">
    <property type="entry name" value="Class I glutamine amidotransferase-like"/>
    <property type="match status" value="1"/>
</dbReference>
<dbReference type="InterPro" id="IPR027461">
    <property type="entry name" value="Carboxypeptidase_A_C_sf"/>
</dbReference>
<comment type="similarity">
    <text evidence="1">Belongs to the peptidase S66 family.</text>
</comment>
<dbReference type="PATRIC" id="fig|862908.3.peg.2697"/>
<dbReference type="EMBL" id="FQ312005">
    <property type="protein sequence ID" value="CBW27596.1"/>
    <property type="molecule type" value="Genomic_DNA"/>
</dbReference>
<reference evidence="7" key="1">
    <citation type="journal article" date="2013" name="ISME J.">
        <title>A small predatory core genome in the divergent marine Bacteriovorax marinus SJ and the terrestrial Bdellovibrio bacteriovorus.</title>
        <authorList>
            <person name="Crossman L.C."/>
            <person name="Chen H."/>
            <person name="Cerdeno-Tarraga A.M."/>
            <person name="Brooks K."/>
            <person name="Quail M.A."/>
            <person name="Pineiro S.A."/>
            <person name="Hobley L."/>
            <person name="Sockett R.E."/>
            <person name="Bentley S.D."/>
            <person name="Parkhill J."/>
            <person name="Williams H.N."/>
            <person name="Stine O.C."/>
        </authorList>
    </citation>
    <scope>NUCLEOTIDE SEQUENCE [LARGE SCALE GENOMIC DNA]</scope>
    <source>
        <strain evidence="7">ATCC BAA-682 / DSM 15412 / SJ</strain>
    </source>
</reference>
<dbReference type="Proteomes" id="UP000008963">
    <property type="component" value="Chromosome"/>
</dbReference>
<dbReference type="AlphaFoldDB" id="E1WY41"/>
<dbReference type="InterPro" id="IPR003507">
    <property type="entry name" value="S66_fam"/>
</dbReference>
<evidence type="ECO:0000259" key="5">
    <source>
        <dbReference type="Pfam" id="PF17676"/>
    </source>
</evidence>
<dbReference type="InterPro" id="IPR040449">
    <property type="entry name" value="Peptidase_S66_N"/>
</dbReference>
<dbReference type="Pfam" id="PF17676">
    <property type="entry name" value="Peptidase_S66C"/>
    <property type="match status" value="1"/>
</dbReference>
<dbReference type="eggNOG" id="COG1619">
    <property type="taxonomic scope" value="Bacteria"/>
</dbReference>
<gene>
    <name evidence="6" type="ordered locus">BMS_2821</name>
</gene>
<evidence type="ECO:0000256" key="3">
    <source>
        <dbReference type="PIRSR" id="PIRSR028757-1"/>
    </source>
</evidence>
<feature type="active site" description="Charge relay system" evidence="3">
    <location>
        <position position="310"/>
    </location>
</feature>
<dbReference type="KEGG" id="bmx:BMS_2821"/>
<dbReference type="MEROPS" id="S66.003"/>
<dbReference type="GO" id="GO:0016787">
    <property type="term" value="F:hydrolase activity"/>
    <property type="evidence" value="ECO:0007669"/>
    <property type="project" value="UniProtKB-KW"/>
</dbReference>
<feature type="domain" description="LD-carboxypeptidase N-terminal" evidence="4">
    <location>
        <begin position="15"/>
        <end position="136"/>
    </location>
</feature>
<evidence type="ECO:0000256" key="1">
    <source>
        <dbReference type="ARBA" id="ARBA00010233"/>
    </source>
</evidence>
<evidence type="ECO:0000313" key="7">
    <source>
        <dbReference type="Proteomes" id="UP000008963"/>
    </source>
</evidence>
<accession>E1WY41</accession>
<sequence>MKIIKPYKLEKGDTIGIFTPSSPAYKANEELFVNGVKNIEALGFKVKLGSLTQNRSSQGYRSGTPRERANEFMELIEDSEVKCLISTIGGMNSNSMIPYLDFDLIREKRKIICGYSDVTSLHLSILKYSGLSTFYGPAIMTWFGEYPNGIEESIDSFLQASMNTNNSPREIKPFSRWSNHFRDWSNGDWKNIPREWSKNDGWRVLNAGKAEAEIVIANLNTLISSAGTNYFPELSGKILLIEEMAAPWSKEERSLTQLKLIGVFDQIAGLIMGKPEMPNNEGAPFDLNDLLLEIVGQRDYPIISEFDCSHTIPMHTIAQRVSVKIVANDDFDVRFEIKESFVE</sequence>
<dbReference type="PANTHER" id="PTHR30237:SF5">
    <property type="entry name" value="CARBOXYPEPTIDASE VC_A0337-RELATED"/>
    <property type="match status" value="1"/>
</dbReference>
<dbReference type="Gene3D" id="3.50.30.60">
    <property type="entry name" value="LD-carboxypeptidase A C-terminal domain-like"/>
    <property type="match status" value="1"/>
</dbReference>
<dbReference type="RefSeq" id="WP_014245370.1">
    <property type="nucleotide sequence ID" value="NC_016620.1"/>
</dbReference>
<dbReference type="SUPFAM" id="SSF141986">
    <property type="entry name" value="LD-carboxypeptidase A C-terminal domain-like"/>
    <property type="match status" value="1"/>
</dbReference>
<proteinExistence type="inferred from homology"/>